<dbReference type="InterPro" id="IPR013830">
    <property type="entry name" value="SGNH_hydro"/>
</dbReference>
<dbReference type="Pfam" id="PF13472">
    <property type="entry name" value="Lipase_GDSL_2"/>
    <property type="match status" value="1"/>
</dbReference>
<keyword evidence="2" id="KW-0732">Signal</keyword>
<dbReference type="InterPro" id="IPR037460">
    <property type="entry name" value="SEST-like"/>
</dbReference>
<evidence type="ECO:0000259" key="3">
    <source>
        <dbReference type="Pfam" id="PF13472"/>
    </source>
</evidence>
<dbReference type="Proteomes" id="UP000002059">
    <property type="component" value="Partially assembled WGS sequence"/>
</dbReference>
<evidence type="ECO:0000256" key="1">
    <source>
        <dbReference type="SAM" id="MobiDB-lite"/>
    </source>
</evidence>
<dbReference type="eggNOG" id="ENOG502SPMP">
    <property type="taxonomic scope" value="Eukaryota"/>
</dbReference>
<dbReference type="VEuPathDB" id="FungiDB:PAAG_03095"/>
<dbReference type="EMBL" id="KN293999">
    <property type="protein sequence ID" value="EEH41532.1"/>
    <property type="molecule type" value="Genomic_DNA"/>
</dbReference>
<keyword evidence="5" id="KW-1185">Reference proteome</keyword>
<gene>
    <name evidence="4" type="ORF">PAAG_03095</name>
</gene>
<dbReference type="InterPro" id="IPR036514">
    <property type="entry name" value="SGNH_hydro_sf"/>
</dbReference>
<dbReference type="OrthoDB" id="1896086at2759"/>
<dbReference type="KEGG" id="pbl:PAAG_03095"/>
<dbReference type="CDD" id="cd01823">
    <property type="entry name" value="SEST_like"/>
    <property type="match status" value="1"/>
</dbReference>
<proteinExistence type="predicted"/>
<evidence type="ECO:0000313" key="5">
    <source>
        <dbReference type="Proteomes" id="UP000002059"/>
    </source>
</evidence>
<protein>
    <recommendedName>
        <fullName evidence="3">SGNH hydrolase-type esterase domain-containing protein</fullName>
    </recommendedName>
</protein>
<organism evidence="4 5">
    <name type="scientific">Paracoccidioides lutzii (strain ATCC MYA-826 / Pb01)</name>
    <name type="common">Paracoccidioides brasiliensis</name>
    <dbReference type="NCBI Taxonomy" id="502779"/>
    <lineage>
        <taxon>Eukaryota</taxon>
        <taxon>Fungi</taxon>
        <taxon>Dikarya</taxon>
        <taxon>Ascomycota</taxon>
        <taxon>Pezizomycotina</taxon>
        <taxon>Eurotiomycetes</taxon>
        <taxon>Eurotiomycetidae</taxon>
        <taxon>Onygenales</taxon>
        <taxon>Ajellomycetaceae</taxon>
        <taxon>Paracoccidioides</taxon>
    </lineage>
</organism>
<name>C1GYE1_PARBA</name>
<dbReference type="GO" id="GO:0016788">
    <property type="term" value="F:hydrolase activity, acting on ester bonds"/>
    <property type="evidence" value="ECO:0007669"/>
    <property type="project" value="InterPro"/>
</dbReference>
<dbReference type="PANTHER" id="PTHR37981:SF1">
    <property type="entry name" value="SGNH HYDROLASE-TYPE ESTERASE DOMAIN-CONTAINING PROTEIN"/>
    <property type="match status" value="1"/>
</dbReference>
<dbReference type="PANTHER" id="PTHR37981">
    <property type="entry name" value="LIPASE 2"/>
    <property type="match status" value="1"/>
</dbReference>
<dbReference type="RefSeq" id="XP_002794550.1">
    <property type="nucleotide sequence ID" value="XM_002794504.1"/>
</dbReference>
<dbReference type="OMA" id="IETCEHE"/>
<evidence type="ECO:0000313" key="4">
    <source>
        <dbReference type="EMBL" id="EEH41532.1"/>
    </source>
</evidence>
<dbReference type="GeneID" id="9097832"/>
<feature type="signal peptide" evidence="2">
    <location>
        <begin position="1"/>
        <end position="25"/>
    </location>
</feature>
<dbReference type="Gene3D" id="3.40.50.1110">
    <property type="entry name" value="SGNH hydrolase"/>
    <property type="match status" value="1"/>
</dbReference>
<sequence length="410" mass="46029">MYFSTSIKFCVAYCFLASLLSAYYAEELPSPFVAENQTIPSVITNYAALGDSYAAGIAAGKQIHRSCWRFRESYPIQLIRTGVLGQNHSFQFLACSGAVMGIPGTSFNKQRAIARQIKALKRTDLVTLSIGGNDAGFFDILNACIYRFYGIRSGNCIEQLSKSLKLIDSDEFAQTYDKVLVELLAKGTGPHFRILALGYSPFFDDALTDECNNMSFGYWKMWRPKLTVQLRRQLNDVSLHLNNRMVEIINERGDDRIVWVDWAPQFKNHLFCQPGKSKPTDGDNTWFFDVDFRSSNLTNDDALDPGFDLDMDVDTCAQQSLDSGDWGYRAACGIAMVQHKQGLEYPHDGNDSDDDDDGNGLSINRYPNQPGLARVFHPKPQGYKAIAEVIQSYCPHTSSEPRIEDENDVV</sequence>
<dbReference type="SUPFAM" id="SSF52266">
    <property type="entry name" value="SGNH hydrolase"/>
    <property type="match status" value="1"/>
</dbReference>
<feature type="region of interest" description="Disordered" evidence="1">
    <location>
        <begin position="343"/>
        <end position="373"/>
    </location>
</feature>
<dbReference type="AlphaFoldDB" id="C1GYE1"/>
<feature type="chain" id="PRO_5002910151" description="SGNH hydrolase-type esterase domain-containing protein" evidence="2">
    <location>
        <begin position="26"/>
        <end position="410"/>
    </location>
</feature>
<accession>C1GYE1</accession>
<evidence type="ECO:0000256" key="2">
    <source>
        <dbReference type="SAM" id="SignalP"/>
    </source>
</evidence>
<feature type="domain" description="SGNH hydrolase-type esterase" evidence="3">
    <location>
        <begin position="48"/>
        <end position="262"/>
    </location>
</feature>
<reference evidence="4 5" key="1">
    <citation type="journal article" date="2011" name="PLoS Genet.">
        <title>Comparative genomic analysis of human fungal pathogens causing paracoccidioidomycosis.</title>
        <authorList>
            <person name="Desjardins C.A."/>
            <person name="Champion M.D."/>
            <person name="Holder J.W."/>
            <person name="Muszewska A."/>
            <person name="Goldberg J."/>
            <person name="Bailao A.M."/>
            <person name="Brigido M.M."/>
            <person name="Ferreira M.E."/>
            <person name="Garcia A.M."/>
            <person name="Grynberg M."/>
            <person name="Gujja S."/>
            <person name="Heiman D.I."/>
            <person name="Henn M.R."/>
            <person name="Kodira C.D."/>
            <person name="Leon-Narvaez H."/>
            <person name="Longo L.V."/>
            <person name="Ma L.J."/>
            <person name="Malavazi I."/>
            <person name="Matsuo A.L."/>
            <person name="Morais F.V."/>
            <person name="Pereira M."/>
            <person name="Rodriguez-Brito S."/>
            <person name="Sakthikumar S."/>
            <person name="Salem-Izacc S.M."/>
            <person name="Sykes S.M."/>
            <person name="Teixeira M.M."/>
            <person name="Vallejo M.C."/>
            <person name="Walter M.E."/>
            <person name="Yandava C."/>
            <person name="Young S."/>
            <person name="Zeng Q."/>
            <person name="Zucker J."/>
            <person name="Felipe M.S."/>
            <person name="Goldman G.H."/>
            <person name="Haas B.J."/>
            <person name="McEwen J.G."/>
            <person name="Nino-Vega G."/>
            <person name="Puccia R."/>
            <person name="San-Blas G."/>
            <person name="Soares C.M."/>
            <person name="Birren B.W."/>
            <person name="Cuomo C.A."/>
        </authorList>
    </citation>
    <scope>NUCLEOTIDE SEQUENCE [LARGE SCALE GENOMIC DNA]</scope>
    <source>
        <strain evidence="5">ATCC MYA-826 / Pb01</strain>
    </source>
</reference>
<dbReference type="GO" id="GO:0006629">
    <property type="term" value="P:lipid metabolic process"/>
    <property type="evidence" value="ECO:0007669"/>
    <property type="project" value="TreeGrafter"/>
</dbReference>
<dbReference type="HOGENOM" id="CLU_060769_0_0_1"/>